<proteinExistence type="predicted"/>
<reference evidence="2" key="1">
    <citation type="submission" date="2020-11" db="EMBL/GenBank/DDBJ databases">
        <authorList>
            <person name="Tran Van P."/>
        </authorList>
    </citation>
    <scope>NUCLEOTIDE SEQUENCE</scope>
</reference>
<dbReference type="AlphaFoldDB" id="A0A7R9DXS6"/>
<name>A0A7R9DXS6_9NEOP</name>
<evidence type="ECO:0000313" key="2">
    <source>
        <dbReference type="EMBL" id="CAD7423695.1"/>
    </source>
</evidence>
<protein>
    <submittedName>
        <fullName evidence="2">Uncharacterized protein</fullName>
    </submittedName>
</protein>
<organism evidence="2">
    <name type="scientific">Timema monikensis</name>
    <dbReference type="NCBI Taxonomy" id="170555"/>
    <lineage>
        <taxon>Eukaryota</taxon>
        <taxon>Metazoa</taxon>
        <taxon>Ecdysozoa</taxon>
        <taxon>Arthropoda</taxon>
        <taxon>Hexapoda</taxon>
        <taxon>Insecta</taxon>
        <taxon>Pterygota</taxon>
        <taxon>Neoptera</taxon>
        <taxon>Polyneoptera</taxon>
        <taxon>Phasmatodea</taxon>
        <taxon>Timematodea</taxon>
        <taxon>Timematoidea</taxon>
        <taxon>Timematidae</taxon>
        <taxon>Timema</taxon>
    </lineage>
</organism>
<dbReference type="EMBL" id="OB792702">
    <property type="protein sequence ID" value="CAD7423695.1"/>
    <property type="molecule type" value="Genomic_DNA"/>
</dbReference>
<feature type="region of interest" description="Disordered" evidence="1">
    <location>
        <begin position="81"/>
        <end position="115"/>
    </location>
</feature>
<evidence type="ECO:0000256" key="1">
    <source>
        <dbReference type="SAM" id="MobiDB-lite"/>
    </source>
</evidence>
<accession>A0A7R9DXS6</accession>
<gene>
    <name evidence="2" type="ORF">TMSB3V08_LOCUS671</name>
</gene>
<sequence length="186" mass="20402">MKGGRPPTINIVGSRFTCPTYLLSGSVSRGQAPHHQYSRVEIHLPHIPPVWVSRCFKSTGIYNSYSSPMASLVLTDSSQLTSDSQHLAEEQGKGGGSERLAAPPSLPDTPTGTPRRHEFLIKKLNKDVYPHLRGKADQDSNPDLPVIGSLVYCESSAHGRGINGDARVRLFQGMSSLYERRKEASY</sequence>